<dbReference type="OMA" id="EDIEHDN"/>
<organism evidence="2 3">
    <name type="scientific">Scheffersomyces stipitis (strain ATCC 58785 / CBS 6054 / NBRC 10063 / NRRL Y-11545)</name>
    <name type="common">Yeast</name>
    <name type="synonym">Pichia stipitis</name>
    <dbReference type="NCBI Taxonomy" id="322104"/>
    <lineage>
        <taxon>Eukaryota</taxon>
        <taxon>Fungi</taxon>
        <taxon>Dikarya</taxon>
        <taxon>Ascomycota</taxon>
        <taxon>Saccharomycotina</taxon>
        <taxon>Pichiomycetes</taxon>
        <taxon>Debaryomycetaceae</taxon>
        <taxon>Scheffersomyces</taxon>
    </lineage>
</organism>
<dbReference type="Proteomes" id="UP000002258">
    <property type="component" value="Chromosome 5"/>
</dbReference>
<dbReference type="RefSeq" id="XP_001385057.2">
    <property type="nucleotide sequence ID" value="XM_001385020.1"/>
</dbReference>
<dbReference type="GeneID" id="4839489"/>
<gene>
    <name evidence="2" type="ORF">PICST_31917</name>
</gene>
<protein>
    <submittedName>
        <fullName evidence="2">Uncharacterized protein</fullName>
    </submittedName>
</protein>
<reference evidence="2 3" key="1">
    <citation type="journal article" date="2007" name="Nat. Biotechnol.">
        <title>Genome sequence of the lignocellulose-bioconverting and xylose-fermenting yeast Pichia stipitis.</title>
        <authorList>
            <person name="Jeffries T.W."/>
            <person name="Grigoriev I.V."/>
            <person name="Grimwood J."/>
            <person name="Laplaza J.M."/>
            <person name="Aerts A."/>
            <person name="Salamov A."/>
            <person name="Schmutz J."/>
            <person name="Lindquist E."/>
            <person name="Dehal P."/>
            <person name="Shapiro H."/>
            <person name="Jin Y.S."/>
            <person name="Passoth V."/>
            <person name="Richardson P.M."/>
        </authorList>
    </citation>
    <scope>NUCLEOTIDE SEQUENCE [LARGE SCALE GENOMIC DNA]</scope>
    <source>
        <strain evidence="3">ATCC 58785 / CBS 6054 / NBRC 10063 / NRRL Y-11545</strain>
    </source>
</reference>
<dbReference type="OrthoDB" id="4084695at2759"/>
<proteinExistence type="predicted"/>
<evidence type="ECO:0000313" key="2">
    <source>
        <dbReference type="EMBL" id="ABN67028.2"/>
    </source>
</evidence>
<feature type="region of interest" description="Disordered" evidence="1">
    <location>
        <begin position="195"/>
        <end position="219"/>
    </location>
</feature>
<accession>A3LUX0</accession>
<evidence type="ECO:0000313" key="3">
    <source>
        <dbReference type="Proteomes" id="UP000002258"/>
    </source>
</evidence>
<feature type="compositionally biased region" description="Low complexity" evidence="1">
    <location>
        <begin position="210"/>
        <end position="219"/>
    </location>
</feature>
<dbReference type="InParanoid" id="A3LUX0"/>
<evidence type="ECO:0000256" key="1">
    <source>
        <dbReference type="SAM" id="MobiDB-lite"/>
    </source>
</evidence>
<dbReference type="KEGG" id="pic:PICST_31917"/>
<dbReference type="HOGENOM" id="CLU_077705_0_0_1"/>
<feature type="region of interest" description="Disordered" evidence="1">
    <location>
        <begin position="116"/>
        <end position="150"/>
    </location>
</feature>
<keyword evidence="3" id="KW-1185">Reference proteome</keyword>
<dbReference type="eggNOG" id="ENOG502T41C">
    <property type="taxonomic scope" value="Eukaryota"/>
</dbReference>
<name>A3LUX0_PICST</name>
<sequence>MLKLSIAVKPSYLVALSRPVARAVHSSAFARAKGDTSSIDSFRLPSQTSINEWEFKYDFIPKTAEPKVPPLTKEAVKQDIAQNKAKQVERELFTKESNSSIKVEANSADVFHGGESVGAEPEFLHDKGSKPVDSSTVGTAHSAEKKTPVNREKYIQSSVNPVINDAEVVSYGDSEVSHKTSEVDKQTPVVEDIEHDNLHHAGAEHPEAESSSSSSSSGYTVPLVLVLGGGAGYYYYSSSEKK</sequence>
<dbReference type="EMBL" id="CP000499">
    <property type="protein sequence ID" value="ABN67028.2"/>
    <property type="molecule type" value="Genomic_DNA"/>
</dbReference>
<feature type="compositionally biased region" description="Basic and acidic residues" evidence="1">
    <location>
        <begin position="195"/>
        <end position="208"/>
    </location>
</feature>
<dbReference type="AlphaFoldDB" id="A3LUX0"/>